<organism evidence="2 3">
    <name type="scientific">Glomus cerebriforme</name>
    <dbReference type="NCBI Taxonomy" id="658196"/>
    <lineage>
        <taxon>Eukaryota</taxon>
        <taxon>Fungi</taxon>
        <taxon>Fungi incertae sedis</taxon>
        <taxon>Mucoromycota</taxon>
        <taxon>Glomeromycotina</taxon>
        <taxon>Glomeromycetes</taxon>
        <taxon>Glomerales</taxon>
        <taxon>Glomeraceae</taxon>
        <taxon>Glomus</taxon>
    </lineage>
</organism>
<reference evidence="2 3" key="1">
    <citation type="submission" date="2018-06" db="EMBL/GenBank/DDBJ databases">
        <title>Comparative genomics reveals the genomic features of Rhizophagus irregularis, R. cerebriforme, R. diaphanum and Gigaspora rosea, and their symbiotic lifestyle signature.</title>
        <authorList>
            <person name="Morin E."/>
            <person name="San Clemente H."/>
            <person name="Chen E.C.H."/>
            <person name="De La Providencia I."/>
            <person name="Hainaut M."/>
            <person name="Kuo A."/>
            <person name="Kohler A."/>
            <person name="Murat C."/>
            <person name="Tang N."/>
            <person name="Roy S."/>
            <person name="Loubradou J."/>
            <person name="Henrissat B."/>
            <person name="Grigoriev I.V."/>
            <person name="Corradi N."/>
            <person name="Roux C."/>
            <person name="Martin F.M."/>
        </authorList>
    </citation>
    <scope>NUCLEOTIDE SEQUENCE [LARGE SCALE GENOMIC DNA]</scope>
    <source>
        <strain evidence="2 3">DAOM 227022</strain>
    </source>
</reference>
<comment type="caution">
    <text evidence="2">The sequence shown here is derived from an EMBL/GenBank/DDBJ whole genome shotgun (WGS) entry which is preliminary data.</text>
</comment>
<sequence>MSGSHTLVTTKVKISDNPSFNTFNFKLLLGSIKSPEKLLPIQPYPFNLFPLLRGDTYKTFDLVFDLDAGLDDVEIQGELQYTNGWIIKIHDQFNLDLFDDDGTYGPGGRIIIRRIEVKNTGDMPIPTSYDVGISINLLSSSEISLPKDNKLKLPKPIKSSEKKILNPIKSNNEECLEFQINQQSKASKDRSLKLFDISYKNITRINWRINNISNIDFGPNSNIKRVIKVQVKIEKMSPKNSLKFKTNQGLKDKFEQEFHYWKHNI</sequence>
<name>A0A397TQZ6_9GLOM</name>
<keyword evidence="3" id="KW-1185">Reference proteome</keyword>
<dbReference type="EMBL" id="QKYT01000005">
    <property type="protein sequence ID" value="RIA99346.1"/>
    <property type="molecule type" value="Genomic_DNA"/>
</dbReference>
<evidence type="ECO:0000259" key="1">
    <source>
        <dbReference type="Pfam" id="PF25560"/>
    </source>
</evidence>
<dbReference type="OrthoDB" id="5319158at2759"/>
<dbReference type="Pfam" id="PF25560">
    <property type="entry name" value="DUF7932"/>
    <property type="match status" value="1"/>
</dbReference>
<evidence type="ECO:0000313" key="2">
    <source>
        <dbReference type="EMBL" id="RIA99346.1"/>
    </source>
</evidence>
<protein>
    <recommendedName>
        <fullName evidence="1">DUF7932 domain-containing protein</fullName>
    </recommendedName>
</protein>
<feature type="domain" description="DUF7932" evidence="1">
    <location>
        <begin position="99"/>
        <end position="164"/>
    </location>
</feature>
<proteinExistence type="predicted"/>
<dbReference type="InterPro" id="IPR057692">
    <property type="entry name" value="DUF7932"/>
</dbReference>
<gene>
    <name evidence="2" type="ORF">C1645_811585</name>
</gene>
<evidence type="ECO:0000313" key="3">
    <source>
        <dbReference type="Proteomes" id="UP000265703"/>
    </source>
</evidence>
<dbReference type="STRING" id="658196.A0A397TQZ6"/>
<dbReference type="Proteomes" id="UP000265703">
    <property type="component" value="Unassembled WGS sequence"/>
</dbReference>
<dbReference type="AlphaFoldDB" id="A0A397TQZ6"/>
<accession>A0A397TQZ6</accession>